<dbReference type="Proteomes" id="UP000578449">
    <property type="component" value="Unassembled WGS sequence"/>
</dbReference>
<gene>
    <name evidence="1" type="ORF">HNP84_006980</name>
</gene>
<dbReference type="EMBL" id="JACHGN010000017">
    <property type="protein sequence ID" value="MBB5137228.1"/>
    <property type="molecule type" value="Genomic_DNA"/>
</dbReference>
<dbReference type="AlphaFoldDB" id="A0A840PC66"/>
<sequence>MNHLISKRIMTEAERMLRGIALEDLGESGGQDVSEAGRMVNLFHLLAAKSRGENWHAFTSIELVVARQVTVALTARLCAQPFLGRPSRPSRRTTS</sequence>
<dbReference type="RefSeq" id="WP_185054165.1">
    <property type="nucleotide sequence ID" value="NZ_BAABIX010000012.1"/>
</dbReference>
<reference evidence="1 2" key="1">
    <citation type="submission" date="2020-08" db="EMBL/GenBank/DDBJ databases">
        <title>Genomic Encyclopedia of Type Strains, Phase IV (KMG-IV): sequencing the most valuable type-strain genomes for metagenomic binning, comparative biology and taxonomic classification.</title>
        <authorList>
            <person name="Goeker M."/>
        </authorList>
    </citation>
    <scope>NUCLEOTIDE SEQUENCE [LARGE SCALE GENOMIC DNA]</scope>
    <source>
        <strain evidence="1 2">DSM 45615</strain>
    </source>
</reference>
<name>A0A840PC66_9ACTN</name>
<keyword evidence="2" id="KW-1185">Reference proteome</keyword>
<accession>A0A840PC66</accession>
<evidence type="ECO:0000313" key="2">
    <source>
        <dbReference type="Proteomes" id="UP000578449"/>
    </source>
</evidence>
<proteinExistence type="predicted"/>
<evidence type="ECO:0000313" key="1">
    <source>
        <dbReference type="EMBL" id="MBB5137228.1"/>
    </source>
</evidence>
<organism evidence="1 2">
    <name type="scientific">Thermocatellispora tengchongensis</name>
    <dbReference type="NCBI Taxonomy" id="1073253"/>
    <lineage>
        <taxon>Bacteria</taxon>
        <taxon>Bacillati</taxon>
        <taxon>Actinomycetota</taxon>
        <taxon>Actinomycetes</taxon>
        <taxon>Streptosporangiales</taxon>
        <taxon>Streptosporangiaceae</taxon>
        <taxon>Thermocatellispora</taxon>
    </lineage>
</organism>
<comment type="caution">
    <text evidence="1">The sequence shown here is derived from an EMBL/GenBank/DDBJ whole genome shotgun (WGS) entry which is preliminary data.</text>
</comment>
<protein>
    <submittedName>
        <fullName evidence="1">Uncharacterized protein</fullName>
    </submittedName>
</protein>